<sequence length="374" mass="39488">MRHDQQEPGSSPTDSTGHRQSRSTPAPHVQHQPMPPGMQHVGTYPPKPDQESEKSFVLTWLFAWFFGFFGVDRFYLGKVGTGILKLITLAGFGIWWLVDVVVVLAGKTTDKTRRPLSGYRQHRTMAFAVTAGFLVVGIIGGSIAGSNGADVSTPPVAEEQPANDAPPEEEPAVEEAVAEESAPEPMEESVDAASWADDKYGTFEEINESGSGDSIISIPAEASAGLVIANNTGSGNFVIDVLDESNQSTGDLLVNEIGSYEGATAFGINAFSEASTLQVTSDGDWTIDIAPISAAPELESAGTGDNAFLYAGTAAQLRATHAGDSNFVVQEDADSFSMGLLINEIGTYEGTVPLSEGPSLITVNADGEWSLITK</sequence>
<dbReference type="PANTHER" id="PTHR21016">
    <property type="entry name" value="BETA-AMYLOID BINDING PROTEIN-RELATED"/>
    <property type="match status" value="1"/>
</dbReference>
<accession>A0A2H1JF21</accession>
<feature type="domain" description="TM2" evidence="7">
    <location>
        <begin position="53"/>
        <end position="101"/>
    </location>
</feature>
<feature type="transmembrane region" description="Helical" evidence="6">
    <location>
        <begin position="126"/>
        <end position="145"/>
    </location>
</feature>
<organism evidence="8 9">
    <name type="scientific">Brevibacterium antiquum</name>
    <dbReference type="NCBI Taxonomy" id="234835"/>
    <lineage>
        <taxon>Bacteria</taxon>
        <taxon>Bacillati</taxon>
        <taxon>Actinomycetota</taxon>
        <taxon>Actinomycetes</taxon>
        <taxon>Micrococcales</taxon>
        <taxon>Brevibacteriaceae</taxon>
        <taxon>Brevibacterium</taxon>
    </lineage>
</organism>
<reference evidence="9" key="1">
    <citation type="submission" date="2017-03" db="EMBL/GenBank/DDBJ databases">
        <authorList>
            <person name="Monnet C."/>
        </authorList>
    </citation>
    <scope>NUCLEOTIDE SEQUENCE [LARGE SCALE GENOMIC DNA]</scope>
    <source>
        <strain evidence="9">P10</strain>
    </source>
</reference>
<evidence type="ECO:0000256" key="3">
    <source>
        <dbReference type="ARBA" id="ARBA00022989"/>
    </source>
</evidence>
<feature type="compositionally biased region" description="Acidic residues" evidence="5">
    <location>
        <begin position="166"/>
        <end position="187"/>
    </location>
</feature>
<dbReference type="Proteomes" id="UP000234342">
    <property type="component" value="Unassembled WGS sequence"/>
</dbReference>
<dbReference type="InterPro" id="IPR007829">
    <property type="entry name" value="TM2"/>
</dbReference>
<evidence type="ECO:0000256" key="5">
    <source>
        <dbReference type="SAM" id="MobiDB-lite"/>
    </source>
</evidence>
<dbReference type="InterPro" id="IPR050932">
    <property type="entry name" value="TM2D1-3-like"/>
</dbReference>
<name>A0A2H1JF21_9MICO</name>
<keyword evidence="4 6" id="KW-0472">Membrane</keyword>
<dbReference type="PANTHER" id="PTHR21016:SF25">
    <property type="entry name" value="TM2 DOMAIN-CONTAINING PROTEIN DDB_G0277895-RELATED"/>
    <property type="match status" value="1"/>
</dbReference>
<proteinExistence type="predicted"/>
<keyword evidence="3 6" id="KW-1133">Transmembrane helix</keyword>
<evidence type="ECO:0000259" key="7">
    <source>
        <dbReference type="Pfam" id="PF05154"/>
    </source>
</evidence>
<comment type="subcellular location">
    <subcellularLocation>
        <location evidence="1">Membrane</location>
        <topology evidence="1">Multi-pass membrane protein</topology>
    </subcellularLocation>
</comment>
<dbReference type="EMBL" id="FXZE01000007">
    <property type="protein sequence ID" value="SMX86097.1"/>
    <property type="molecule type" value="Genomic_DNA"/>
</dbReference>
<evidence type="ECO:0000256" key="4">
    <source>
        <dbReference type="ARBA" id="ARBA00023136"/>
    </source>
</evidence>
<protein>
    <submittedName>
        <fullName evidence="8">TM2 domain-containing protein</fullName>
    </submittedName>
</protein>
<evidence type="ECO:0000256" key="1">
    <source>
        <dbReference type="ARBA" id="ARBA00004141"/>
    </source>
</evidence>
<evidence type="ECO:0000256" key="2">
    <source>
        <dbReference type="ARBA" id="ARBA00022692"/>
    </source>
</evidence>
<evidence type="ECO:0000313" key="9">
    <source>
        <dbReference type="Proteomes" id="UP000234342"/>
    </source>
</evidence>
<feature type="transmembrane region" description="Helical" evidence="6">
    <location>
        <begin position="56"/>
        <end position="76"/>
    </location>
</feature>
<dbReference type="AlphaFoldDB" id="A0A2H1JF21"/>
<keyword evidence="2 6" id="KW-0812">Transmembrane</keyword>
<dbReference type="GO" id="GO:0016020">
    <property type="term" value="C:membrane"/>
    <property type="evidence" value="ECO:0007669"/>
    <property type="project" value="UniProtKB-SubCell"/>
</dbReference>
<feature type="transmembrane region" description="Helical" evidence="6">
    <location>
        <begin position="82"/>
        <end position="105"/>
    </location>
</feature>
<keyword evidence="9" id="KW-1185">Reference proteome</keyword>
<dbReference type="Pfam" id="PF05154">
    <property type="entry name" value="TM2"/>
    <property type="match status" value="1"/>
</dbReference>
<gene>
    <name evidence="8" type="ORF">BANT10_01947</name>
</gene>
<evidence type="ECO:0000256" key="6">
    <source>
        <dbReference type="SAM" id="Phobius"/>
    </source>
</evidence>
<feature type="region of interest" description="Disordered" evidence="5">
    <location>
        <begin position="149"/>
        <end position="187"/>
    </location>
</feature>
<evidence type="ECO:0000313" key="8">
    <source>
        <dbReference type="EMBL" id="SMX86097.1"/>
    </source>
</evidence>
<feature type="region of interest" description="Disordered" evidence="5">
    <location>
        <begin position="1"/>
        <end position="48"/>
    </location>
</feature>
<dbReference type="RefSeq" id="WP_233429388.1">
    <property type="nucleotide sequence ID" value="NZ_FXZE01000007.1"/>
</dbReference>